<dbReference type="PANTHER" id="PTHR11161">
    <property type="entry name" value="O-ACYLTRANSFERASE"/>
    <property type="match status" value="1"/>
</dbReference>
<evidence type="ECO:0000313" key="4">
    <source>
        <dbReference type="EnsemblMetazoa" id="MDOA005170-PA"/>
    </source>
</evidence>
<dbReference type="Pfam" id="PF01757">
    <property type="entry name" value="Acyl_transf_3"/>
    <property type="match status" value="1"/>
</dbReference>
<organism evidence="4">
    <name type="scientific">Musca domestica</name>
    <name type="common">House fly</name>
    <dbReference type="NCBI Taxonomy" id="7370"/>
    <lineage>
        <taxon>Eukaryota</taxon>
        <taxon>Metazoa</taxon>
        <taxon>Ecdysozoa</taxon>
        <taxon>Arthropoda</taxon>
        <taxon>Hexapoda</taxon>
        <taxon>Insecta</taxon>
        <taxon>Pterygota</taxon>
        <taxon>Neoptera</taxon>
        <taxon>Endopterygota</taxon>
        <taxon>Diptera</taxon>
        <taxon>Brachycera</taxon>
        <taxon>Muscomorpha</taxon>
        <taxon>Muscoidea</taxon>
        <taxon>Muscidae</taxon>
        <taxon>Musca</taxon>
    </lineage>
</organism>
<dbReference type="KEGG" id="mde:101890916"/>
<name>A0A1I8MIA6_MUSDO</name>
<dbReference type="RefSeq" id="XP_005175588.3">
    <property type="nucleotide sequence ID" value="XM_005175531.4"/>
</dbReference>
<feature type="transmembrane region" description="Helical" evidence="1">
    <location>
        <begin position="443"/>
        <end position="462"/>
    </location>
</feature>
<accession>A0A1I8MIA6</accession>
<evidence type="ECO:0000259" key="3">
    <source>
        <dbReference type="Pfam" id="PF01757"/>
    </source>
</evidence>
<dbReference type="VEuPathDB" id="VectorBase:MDOA005170"/>
<dbReference type="AlphaFoldDB" id="A0A1I8MIA6"/>
<dbReference type="EnsemblMetazoa" id="MDOA005170-RA">
    <property type="protein sequence ID" value="MDOA005170-PA"/>
    <property type="gene ID" value="MDOA005170"/>
</dbReference>
<feature type="transmembrane region" description="Helical" evidence="1">
    <location>
        <begin position="301"/>
        <end position="328"/>
    </location>
</feature>
<keyword evidence="1" id="KW-0812">Transmembrane</keyword>
<feature type="domain" description="Acyltransferase 3" evidence="3">
    <location>
        <begin position="258"/>
        <end position="655"/>
    </location>
</feature>
<reference evidence="4" key="1">
    <citation type="submission" date="2020-05" db="UniProtKB">
        <authorList>
            <consortium name="EnsemblMetazoa"/>
        </authorList>
    </citation>
    <scope>IDENTIFICATION</scope>
    <source>
        <strain evidence="4">Aabys</strain>
    </source>
</reference>
<feature type="transmembrane region" description="Helical" evidence="1">
    <location>
        <begin position="571"/>
        <end position="591"/>
    </location>
</feature>
<feature type="transmembrane region" description="Helical" evidence="1">
    <location>
        <begin position="637"/>
        <end position="660"/>
    </location>
</feature>
<dbReference type="VEuPathDB" id="VectorBase:MDOMA2_016662"/>
<dbReference type="OrthoDB" id="10265389at2759"/>
<dbReference type="PANTHER" id="PTHR11161:SF22">
    <property type="entry name" value="ACYLTRANSFERASE 3 DOMAIN-CONTAINING PROTEIN-RELATED"/>
    <property type="match status" value="1"/>
</dbReference>
<dbReference type="eggNOG" id="KOG3700">
    <property type="taxonomic scope" value="Eukaryota"/>
</dbReference>
<sequence>MFAKIILNISILLIVCGLKVQGFQMNMTQYYKMPPLYDFDNYDRCLQEFNDDQSMYCFVRADVLPEPKAEAWQVIESTSKYYKHHFNHAHLYFGVCVEWCRWQIDKLPKDVAESLYIGILKNNTKVNTYLKLFQSEESNHQVWNPLMNQCVNLRLLKYGLIAESVIEYCNKSNDVVENDLWNFTFYIVLCTLALLVVGSSLFDLYLKTQNNDKLLTDRDHYKAPPAEIVSKIGVAFSIARNWYRLNQEPSGKVGRELRFLDCFKFFAMFLVIFAHTNWVLYEGAIGNPQDPERLLHTTAGTLLMAGSLITVTFFVIGGFLLMLNWLVFAKANNEVTTREYLLTFLKFNVFRYLRLTIPYAFVVLWSGVYFENVGGPMFHHIFGREQQSCRKNWWINLLYLNNYINVNERCMLQAWYLASDTQCFVVSLVILILAHRFSKQSKWIFGTTIAFFVLLPGTLTYINNYQAMLVASPQVQRDSFIESRQFNDSYVPFHMNFACYFFGVMSALLYDYVSSKSIGIAKNTWVHIAFYALIPIGVLWLFSGHTFAQEYFDEEGRHFWASVYATVQRSAWGFGLGAFIVGMAAKCGWVLRKFCCLPIFRILGRLTYGAFMVHLLICRVVIATLREPIYFGTGMMFAFIVFTMSASYVVSFILAILLELPVSSILKLLR</sequence>
<dbReference type="GO" id="GO:0016747">
    <property type="term" value="F:acyltransferase activity, transferring groups other than amino-acyl groups"/>
    <property type="evidence" value="ECO:0007669"/>
    <property type="project" value="InterPro"/>
</dbReference>
<feature type="chain" id="PRO_5044560413" description="Acyltransferase 3 domain-containing protein" evidence="2">
    <location>
        <begin position="23"/>
        <end position="670"/>
    </location>
</feature>
<keyword evidence="1" id="KW-1133">Transmembrane helix</keyword>
<feature type="signal peptide" evidence="2">
    <location>
        <begin position="1"/>
        <end position="22"/>
    </location>
</feature>
<feature type="transmembrane region" description="Helical" evidence="1">
    <location>
        <begin position="262"/>
        <end position="281"/>
    </location>
</feature>
<gene>
    <name evidence="4" type="primary">101890916</name>
</gene>
<feature type="transmembrane region" description="Helical" evidence="1">
    <location>
        <begin position="349"/>
        <end position="370"/>
    </location>
</feature>
<feature type="transmembrane region" description="Helical" evidence="1">
    <location>
        <begin position="493"/>
        <end position="513"/>
    </location>
</feature>
<evidence type="ECO:0000256" key="2">
    <source>
        <dbReference type="SAM" id="SignalP"/>
    </source>
</evidence>
<keyword evidence="2" id="KW-0732">Signal</keyword>
<dbReference type="InterPro" id="IPR002656">
    <property type="entry name" value="Acyl_transf_3_dom"/>
</dbReference>
<feature type="transmembrane region" description="Helical" evidence="1">
    <location>
        <begin position="414"/>
        <end position="434"/>
    </location>
</feature>
<proteinExistence type="predicted"/>
<feature type="transmembrane region" description="Helical" evidence="1">
    <location>
        <begin position="525"/>
        <end position="543"/>
    </location>
</feature>
<feature type="transmembrane region" description="Helical" evidence="1">
    <location>
        <begin position="603"/>
        <end position="625"/>
    </location>
</feature>
<protein>
    <recommendedName>
        <fullName evidence="3">Acyltransferase 3 domain-containing protein</fullName>
    </recommendedName>
</protein>
<evidence type="ECO:0000256" key="1">
    <source>
        <dbReference type="SAM" id="Phobius"/>
    </source>
</evidence>
<feature type="transmembrane region" description="Helical" evidence="1">
    <location>
        <begin position="183"/>
        <end position="206"/>
    </location>
</feature>
<dbReference type="InterPro" id="IPR052728">
    <property type="entry name" value="O2_lipid_transport_reg"/>
</dbReference>
<keyword evidence="1" id="KW-0472">Membrane</keyword>